<dbReference type="InterPro" id="IPR004090">
    <property type="entry name" value="Chemotax_Me-accpt_rcpt"/>
</dbReference>
<dbReference type="Gene3D" id="1.10.287.950">
    <property type="entry name" value="Methyl-accepting chemotaxis protein"/>
    <property type="match status" value="1"/>
</dbReference>
<dbReference type="PRINTS" id="PR00260">
    <property type="entry name" value="CHEMTRNSDUCR"/>
</dbReference>
<dbReference type="GO" id="GO:0004888">
    <property type="term" value="F:transmembrane signaling receptor activity"/>
    <property type="evidence" value="ECO:0007669"/>
    <property type="project" value="InterPro"/>
</dbReference>
<dbReference type="RefSeq" id="WP_091716502.1">
    <property type="nucleotide sequence ID" value="NZ_FNHS01000007.1"/>
</dbReference>
<evidence type="ECO:0000256" key="4">
    <source>
        <dbReference type="SAM" id="Coils"/>
    </source>
</evidence>
<evidence type="ECO:0000313" key="7">
    <source>
        <dbReference type="EMBL" id="SDN35624.1"/>
    </source>
</evidence>
<dbReference type="EMBL" id="FNHS01000007">
    <property type="protein sequence ID" value="SDN35624.1"/>
    <property type="molecule type" value="Genomic_DNA"/>
</dbReference>
<feature type="coiled-coil region" evidence="4">
    <location>
        <begin position="295"/>
        <end position="322"/>
    </location>
</feature>
<dbReference type="Pfam" id="PF00015">
    <property type="entry name" value="MCPsignal"/>
    <property type="match status" value="1"/>
</dbReference>
<evidence type="ECO:0000313" key="8">
    <source>
        <dbReference type="Proteomes" id="UP000198704"/>
    </source>
</evidence>
<feature type="region of interest" description="Disordered" evidence="5">
    <location>
        <begin position="1"/>
        <end position="39"/>
    </location>
</feature>
<dbReference type="PANTHER" id="PTHR32089:SF112">
    <property type="entry name" value="LYSOZYME-LIKE PROTEIN-RELATED"/>
    <property type="match status" value="1"/>
</dbReference>
<protein>
    <submittedName>
        <fullName evidence="7">Methyl-accepting chemotaxis protein</fullName>
    </submittedName>
</protein>
<accession>A0A1H0AQM6</accession>
<keyword evidence="8" id="KW-1185">Reference proteome</keyword>
<sequence>MSFRDRAHLSQHETGAAEPERRSTDRQDPRSAPEAPDGRRGLTDLLHVWLDLSDRQRAMLDALIDELGIVSTDLEAHVDGLSERFQRIADTTRGQSEIVQGLASAIQSVRIDGSEQPLAEVAAGLGAILSSLIGKIALLSSRGTTLTDALSAVLGELGSIDGSVAQIEKINRQTNLLALNAKIEAARAGEAGRAFAVVADEVRGLAGSINALSGVIKGQIGSIATGLRSSHSLLHDIATIDMSDESRSADARVRLVMEALVEQNRRFANVLSQTVRTTEAIAGDVSGAIVTMQFQDLAKQRLQNLQVLLRAAEARLHHLSDETGAAVGPPVSPVAQSAWIAEAIAACTLGEIRARMSQRLLGAPAAPQSDSDVTDPFAGVDLF</sequence>
<feature type="domain" description="Methyl-accepting transducer" evidence="6">
    <location>
        <begin position="70"/>
        <end position="293"/>
    </location>
</feature>
<keyword evidence="1 3" id="KW-0807">Transducer</keyword>
<dbReference type="GO" id="GO:0016020">
    <property type="term" value="C:membrane"/>
    <property type="evidence" value="ECO:0007669"/>
    <property type="project" value="InterPro"/>
</dbReference>
<dbReference type="GO" id="GO:0007165">
    <property type="term" value="P:signal transduction"/>
    <property type="evidence" value="ECO:0007669"/>
    <property type="project" value="UniProtKB-KW"/>
</dbReference>
<feature type="compositionally biased region" description="Basic and acidic residues" evidence="5">
    <location>
        <begin position="1"/>
        <end position="11"/>
    </location>
</feature>
<dbReference type="Proteomes" id="UP000198704">
    <property type="component" value="Unassembled WGS sequence"/>
</dbReference>
<reference evidence="8" key="1">
    <citation type="submission" date="2016-10" db="EMBL/GenBank/DDBJ databases">
        <authorList>
            <person name="Varghese N."/>
            <person name="Submissions S."/>
        </authorList>
    </citation>
    <scope>NUCLEOTIDE SEQUENCE [LARGE SCALE GENOMIC DNA]</scope>
    <source>
        <strain evidence="8">BL47</strain>
    </source>
</reference>
<evidence type="ECO:0000256" key="1">
    <source>
        <dbReference type="ARBA" id="ARBA00023224"/>
    </source>
</evidence>
<dbReference type="SUPFAM" id="SSF58104">
    <property type="entry name" value="Methyl-accepting chemotaxis protein (MCP) signaling domain"/>
    <property type="match status" value="1"/>
</dbReference>
<comment type="similarity">
    <text evidence="2">Belongs to the methyl-accepting chemotaxis (MCP) protein family.</text>
</comment>
<name>A0A1H0AQM6_9HYPH</name>
<dbReference type="PANTHER" id="PTHR32089">
    <property type="entry name" value="METHYL-ACCEPTING CHEMOTAXIS PROTEIN MCPB"/>
    <property type="match status" value="1"/>
</dbReference>
<dbReference type="OrthoDB" id="5292315at2"/>
<feature type="compositionally biased region" description="Basic and acidic residues" evidence="5">
    <location>
        <begin position="18"/>
        <end position="39"/>
    </location>
</feature>
<dbReference type="InterPro" id="IPR004089">
    <property type="entry name" value="MCPsignal_dom"/>
</dbReference>
<evidence type="ECO:0000256" key="5">
    <source>
        <dbReference type="SAM" id="MobiDB-lite"/>
    </source>
</evidence>
<organism evidence="7 8">
    <name type="scientific">Methylobacterium phyllostachyos</name>
    <dbReference type="NCBI Taxonomy" id="582672"/>
    <lineage>
        <taxon>Bacteria</taxon>
        <taxon>Pseudomonadati</taxon>
        <taxon>Pseudomonadota</taxon>
        <taxon>Alphaproteobacteria</taxon>
        <taxon>Hyphomicrobiales</taxon>
        <taxon>Methylobacteriaceae</taxon>
        <taxon>Methylobacterium</taxon>
    </lineage>
</organism>
<evidence type="ECO:0000256" key="3">
    <source>
        <dbReference type="PROSITE-ProRule" id="PRU00284"/>
    </source>
</evidence>
<dbReference type="PROSITE" id="PS50111">
    <property type="entry name" value="CHEMOTAXIS_TRANSDUC_2"/>
    <property type="match status" value="1"/>
</dbReference>
<evidence type="ECO:0000256" key="2">
    <source>
        <dbReference type="ARBA" id="ARBA00029447"/>
    </source>
</evidence>
<keyword evidence="4" id="KW-0175">Coiled coil</keyword>
<gene>
    <name evidence="7" type="ORF">SAMN05216360_107300</name>
</gene>
<evidence type="ECO:0000259" key="6">
    <source>
        <dbReference type="PROSITE" id="PS50111"/>
    </source>
</evidence>
<dbReference type="STRING" id="582672.SAMN05216360_107300"/>
<proteinExistence type="inferred from homology"/>
<dbReference type="AlphaFoldDB" id="A0A1H0AQM6"/>
<dbReference type="GO" id="GO:0006935">
    <property type="term" value="P:chemotaxis"/>
    <property type="evidence" value="ECO:0007669"/>
    <property type="project" value="InterPro"/>
</dbReference>
<dbReference type="SMART" id="SM00283">
    <property type="entry name" value="MA"/>
    <property type="match status" value="1"/>
</dbReference>